<sequence length="141" mass="15999">MSLPFGSVPGYLPGSTSLVEQLDRPVLLILRDSRHILGVLRSFDQFCNVLIEQSKERRFCWTNENGKHPVYTDVEEGATVIKGDQIVIMGEVDNLEAESMGVGGKLKKVPLKEFNRIMERVDEGEEKKRGKCWDFDTDLNN</sequence>
<accession>A0A9W7LDA6</accession>
<name>A0A9W7LDA6_9STRA</name>
<keyword evidence="3" id="KW-0694">RNA-binding</keyword>
<reference evidence="7" key="1">
    <citation type="journal article" date="2023" name="Commun. Biol.">
        <title>Genome analysis of Parmales, the sister group of diatoms, reveals the evolutionary specialization of diatoms from phago-mixotrophs to photoautotrophs.</title>
        <authorList>
            <person name="Ban H."/>
            <person name="Sato S."/>
            <person name="Yoshikawa S."/>
            <person name="Yamada K."/>
            <person name="Nakamura Y."/>
            <person name="Ichinomiya M."/>
            <person name="Sato N."/>
            <person name="Blanc-Mathieu R."/>
            <person name="Endo H."/>
            <person name="Kuwata A."/>
            <person name="Ogata H."/>
        </authorList>
    </citation>
    <scope>NUCLEOTIDE SEQUENCE [LARGE SCALE GENOMIC DNA]</scope>
</reference>
<dbReference type="PANTHER" id="PTHR15588:SF8">
    <property type="entry name" value="U6 SNRNA-ASSOCIATED SM-LIKE PROTEIN LSM1"/>
    <property type="match status" value="1"/>
</dbReference>
<dbReference type="GO" id="GO:1990904">
    <property type="term" value="C:ribonucleoprotein complex"/>
    <property type="evidence" value="ECO:0007669"/>
    <property type="project" value="UniProtKB-KW"/>
</dbReference>
<evidence type="ECO:0000256" key="3">
    <source>
        <dbReference type="ARBA" id="ARBA00022884"/>
    </source>
</evidence>
<gene>
    <name evidence="6" type="ORF">TrCOL_g8533</name>
</gene>
<dbReference type="InterPro" id="IPR047575">
    <property type="entry name" value="Sm"/>
</dbReference>
<dbReference type="SUPFAM" id="SSF50182">
    <property type="entry name" value="Sm-like ribonucleoproteins"/>
    <property type="match status" value="1"/>
</dbReference>
<comment type="similarity">
    <text evidence="1">Belongs to the snRNP Sm proteins family.</text>
</comment>
<dbReference type="GO" id="GO:0006397">
    <property type="term" value="P:mRNA processing"/>
    <property type="evidence" value="ECO:0007669"/>
    <property type="project" value="UniProtKB-KW"/>
</dbReference>
<evidence type="ECO:0000256" key="4">
    <source>
        <dbReference type="ARBA" id="ARBA00023274"/>
    </source>
</evidence>
<dbReference type="SMART" id="SM00651">
    <property type="entry name" value="Sm"/>
    <property type="match status" value="1"/>
</dbReference>
<dbReference type="InterPro" id="IPR010920">
    <property type="entry name" value="LSM_dom_sf"/>
</dbReference>
<dbReference type="PROSITE" id="PS52002">
    <property type="entry name" value="SM"/>
    <property type="match status" value="1"/>
</dbReference>
<dbReference type="GO" id="GO:1990726">
    <property type="term" value="C:Lsm1-7-Pat1 complex"/>
    <property type="evidence" value="ECO:0007669"/>
    <property type="project" value="TreeGrafter"/>
</dbReference>
<feature type="domain" description="Sm" evidence="5">
    <location>
        <begin position="13"/>
        <end position="95"/>
    </location>
</feature>
<protein>
    <recommendedName>
        <fullName evidence="5">Sm domain-containing protein</fullName>
    </recommendedName>
</protein>
<keyword evidence="7" id="KW-1185">Reference proteome</keyword>
<dbReference type="PANTHER" id="PTHR15588">
    <property type="entry name" value="LSM1"/>
    <property type="match status" value="1"/>
</dbReference>
<proteinExistence type="inferred from homology"/>
<evidence type="ECO:0000259" key="5">
    <source>
        <dbReference type="PROSITE" id="PS52002"/>
    </source>
</evidence>
<dbReference type="AlphaFoldDB" id="A0A9W7LDA6"/>
<evidence type="ECO:0000313" key="7">
    <source>
        <dbReference type="Proteomes" id="UP001165065"/>
    </source>
</evidence>
<dbReference type="GO" id="GO:0003729">
    <property type="term" value="F:mRNA binding"/>
    <property type="evidence" value="ECO:0007669"/>
    <property type="project" value="TreeGrafter"/>
</dbReference>
<keyword evidence="2" id="KW-0507">mRNA processing</keyword>
<dbReference type="InterPro" id="IPR001163">
    <property type="entry name" value="Sm_dom_euk/arc"/>
</dbReference>
<evidence type="ECO:0000256" key="1">
    <source>
        <dbReference type="ARBA" id="ARBA00006850"/>
    </source>
</evidence>
<comment type="caution">
    <text evidence="6">The sequence shown here is derived from an EMBL/GenBank/DDBJ whole genome shotgun (WGS) entry which is preliminary data.</text>
</comment>
<evidence type="ECO:0000256" key="2">
    <source>
        <dbReference type="ARBA" id="ARBA00022664"/>
    </source>
</evidence>
<dbReference type="Proteomes" id="UP001165065">
    <property type="component" value="Unassembled WGS sequence"/>
</dbReference>
<keyword evidence="4" id="KW-0687">Ribonucleoprotein</keyword>
<organism evidence="6 7">
    <name type="scientific">Triparma columacea</name>
    <dbReference type="NCBI Taxonomy" id="722753"/>
    <lineage>
        <taxon>Eukaryota</taxon>
        <taxon>Sar</taxon>
        <taxon>Stramenopiles</taxon>
        <taxon>Ochrophyta</taxon>
        <taxon>Bolidophyceae</taxon>
        <taxon>Parmales</taxon>
        <taxon>Triparmaceae</taxon>
        <taxon>Triparma</taxon>
    </lineage>
</organism>
<dbReference type="EMBL" id="BRYA01000248">
    <property type="protein sequence ID" value="GMI45462.1"/>
    <property type="molecule type" value="Genomic_DNA"/>
</dbReference>
<dbReference type="GO" id="GO:0000290">
    <property type="term" value="P:deadenylation-dependent decapping of nuclear-transcribed mRNA"/>
    <property type="evidence" value="ECO:0007669"/>
    <property type="project" value="TreeGrafter"/>
</dbReference>
<dbReference type="Gene3D" id="2.30.30.100">
    <property type="match status" value="1"/>
</dbReference>
<dbReference type="InterPro" id="IPR044642">
    <property type="entry name" value="PTHR15588"/>
</dbReference>
<dbReference type="OrthoDB" id="10263346at2759"/>
<dbReference type="Pfam" id="PF01423">
    <property type="entry name" value="LSM"/>
    <property type="match status" value="1"/>
</dbReference>
<dbReference type="GO" id="GO:0000932">
    <property type="term" value="C:P-body"/>
    <property type="evidence" value="ECO:0007669"/>
    <property type="project" value="TreeGrafter"/>
</dbReference>
<evidence type="ECO:0000313" key="6">
    <source>
        <dbReference type="EMBL" id="GMI45462.1"/>
    </source>
</evidence>